<reference evidence="2" key="1">
    <citation type="journal article" date="2019" name="Int. J. Syst. Evol. Microbiol.">
        <title>The Global Catalogue of Microorganisms (GCM) 10K type strain sequencing project: providing services to taxonomists for standard genome sequencing and annotation.</title>
        <authorList>
            <consortium name="The Broad Institute Genomics Platform"/>
            <consortium name="The Broad Institute Genome Sequencing Center for Infectious Disease"/>
            <person name="Wu L."/>
            <person name="Ma J."/>
        </authorList>
    </citation>
    <scope>NUCLEOTIDE SEQUENCE [LARGE SCALE GENOMIC DNA]</scope>
    <source>
        <strain evidence="2">JCM 32206</strain>
    </source>
</reference>
<comment type="caution">
    <text evidence="1">The sequence shown here is derived from an EMBL/GenBank/DDBJ whole genome shotgun (WGS) entry which is preliminary data.</text>
</comment>
<accession>A0ABP8P6F7</accession>
<dbReference type="Proteomes" id="UP001501183">
    <property type="component" value="Unassembled WGS sequence"/>
</dbReference>
<sequence length="39" mass="3960">MVNLADISYPPIISTGSFAGTPLESIVAGLIQIVVIDGS</sequence>
<dbReference type="EMBL" id="BAABFB010000048">
    <property type="protein sequence ID" value="GAA4481299.1"/>
    <property type="molecule type" value="Genomic_DNA"/>
</dbReference>
<protein>
    <submittedName>
        <fullName evidence="1">Uncharacterized protein</fullName>
    </submittedName>
</protein>
<gene>
    <name evidence="1" type="ORF">GCM10023094_29200</name>
</gene>
<organism evidence="1 2">
    <name type="scientific">Rhodococcus olei</name>
    <dbReference type="NCBI Taxonomy" id="2161675"/>
    <lineage>
        <taxon>Bacteria</taxon>
        <taxon>Bacillati</taxon>
        <taxon>Actinomycetota</taxon>
        <taxon>Actinomycetes</taxon>
        <taxon>Mycobacteriales</taxon>
        <taxon>Nocardiaceae</taxon>
        <taxon>Rhodococcus</taxon>
    </lineage>
</organism>
<name>A0ABP8P6F7_9NOCA</name>
<keyword evidence="2" id="KW-1185">Reference proteome</keyword>
<evidence type="ECO:0000313" key="1">
    <source>
        <dbReference type="EMBL" id="GAA4481299.1"/>
    </source>
</evidence>
<proteinExistence type="predicted"/>
<evidence type="ECO:0000313" key="2">
    <source>
        <dbReference type="Proteomes" id="UP001501183"/>
    </source>
</evidence>